<feature type="compositionally biased region" description="Basic residues" evidence="1">
    <location>
        <begin position="1"/>
        <end position="17"/>
    </location>
</feature>
<organism evidence="2">
    <name type="scientific">Octopus bimaculoides</name>
    <name type="common">California two-spotted octopus</name>
    <dbReference type="NCBI Taxonomy" id="37653"/>
    <lineage>
        <taxon>Eukaryota</taxon>
        <taxon>Metazoa</taxon>
        <taxon>Spiralia</taxon>
        <taxon>Lophotrochozoa</taxon>
        <taxon>Mollusca</taxon>
        <taxon>Cephalopoda</taxon>
        <taxon>Coleoidea</taxon>
        <taxon>Octopodiformes</taxon>
        <taxon>Octopoda</taxon>
        <taxon>Incirrata</taxon>
        <taxon>Octopodidae</taxon>
        <taxon>Octopus</taxon>
    </lineage>
</organism>
<accession>A0A0L8FQK3</accession>
<dbReference type="EMBL" id="KQ427557">
    <property type="protein sequence ID" value="KOF66938.1"/>
    <property type="molecule type" value="Genomic_DNA"/>
</dbReference>
<gene>
    <name evidence="2" type="ORF">OCBIM_22010869mg</name>
</gene>
<dbReference type="EMBL" id="KQ427557">
    <property type="protein sequence ID" value="KOF66937.1"/>
    <property type="molecule type" value="Genomic_DNA"/>
</dbReference>
<sequence>MMRGKPKRQNKKKGRDRKKGEIQETASTDTLMKTPFLQASQTSTTESKTYFKKKTVTTTTTTIRTAVEFVLVRKTNERLTALITQNENIEREGVICGPKTFRVPESLMMVRMTLETCCCCCCCCWHSVAYDVEGSS</sequence>
<evidence type="ECO:0000313" key="2">
    <source>
        <dbReference type="EMBL" id="KOF66938.1"/>
    </source>
</evidence>
<protein>
    <submittedName>
        <fullName evidence="2">Uncharacterized protein</fullName>
    </submittedName>
</protein>
<evidence type="ECO:0000256" key="1">
    <source>
        <dbReference type="SAM" id="MobiDB-lite"/>
    </source>
</evidence>
<dbReference type="AlphaFoldDB" id="A0A0L8FQK3"/>
<feature type="region of interest" description="Disordered" evidence="1">
    <location>
        <begin position="1"/>
        <end position="42"/>
    </location>
</feature>
<feature type="compositionally biased region" description="Polar residues" evidence="1">
    <location>
        <begin position="24"/>
        <end position="42"/>
    </location>
</feature>
<name>A0A0L8FQK3_OCTBM</name>
<proteinExistence type="predicted"/>
<reference evidence="2" key="1">
    <citation type="submission" date="2015-07" db="EMBL/GenBank/DDBJ databases">
        <title>MeaNS - Measles Nucleotide Surveillance Program.</title>
        <authorList>
            <person name="Tran T."/>
            <person name="Druce J."/>
        </authorList>
    </citation>
    <scope>NUCLEOTIDE SEQUENCE</scope>
    <source>
        <strain evidence="2">UCB-OBI-ISO-001</strain>
        <tissue evidence="2">Gonad</tissue>
    </source>
</reference>